<protein>
    <submittedName>
        <fullName evidence="4">DUF2052 domain-containing protein</fullName>
    </submittedName>
</protein>
<evidence type="ECO:0000256" key="1">
    <source>
        <dbReference type="SAM" id="MobiDB-lite"/>
    </source>
</evidence>
<evidence type="ECO:0000313" key="2">
    <source>
        <dbReference type="EMBL" id="VDO14112.1"/>
    </source>
</evidence>
<dbReference type="EMBL" id="UZAG01002779">
    <property type="protein sequence ID" value="VDO14112.1"/>
    <property type="molecule type" value="Genomic_DNA"/>
</dbReference>
<dbReference type="AlphaFoldDB" id="A0A0R3QBW5"/>
<name>A0A0R3QBW5_9BILA</name>
<dbReference type="STRING" id="42155.A0A0R3QBW5"/>
<dbReference type="WBParaSite" id="BTMF_0000384301-mRNA-1">
    <property type="protein sequence ID" value="BTMF_0000384301-mRNA-1"/>
    <property type="gene ID" value="BTMF_0000384301"/>
</dbReference>
<sequence length="111" mass="13198">SVLLIDSESQTTTSTIKSEYSDEQSACRGYILGKIVDSFICSHDLPEALDSKREQQQRDKRKFYKTKNQRDEREDLEMKDLLIELRSLEKKEESWSKWTLEYSDFLKYDDS</sequence>
<proteinExistence type="predicted"/>
<accession>A0A0R3QBW5</accession>
<feature type="region of interest" description="Disordered" evidence="1">
    <location>
        <begin position="50"/>
        <end position="72"/>
    </location>
</feature>
<dbReference type="Proteomes" id="UP000280834">
    <property type="component" value="Unassembled WGS sequence"/>
</dbReference>
<gene>
    <name evidence="2" type="ORF">BTMF_LOCUS3147</name>
</gene>
<reference evidence="2 3" key="2">
    <citation type="submission" date="2018-11" db="EMBL/GenBank/DDBJ databases">
        <authorList>
            <consortium name="Pathogen Informatics"/>
        </authorList>
    </citation>
    <scope>NUCLEOTIDE SEQUENCE [LARGE SCALE GENOMIC DNA]</scope>
</reference>
<evidence type="ECO:0000313" key="4">
    <source>
        <dbReference type="WBParaSite" id="BTMF_0000384301-mRNA-1"/>
    </source>
</evidence>
<organism evidence="4">
    <name type="scientific">Brugia timori</name>
    <dbReference type="NCBI Taxonomy" id="42155"/>
    <lineage>
        <taxon>Eukaryota</taxon>
        <taxon>Metazoa</taxon>
        <taxon>Ecdysozoa</taxon>
        <taxon>Nematoda</taxon>
        <taxon>Chromadorea</taxon>
        <taxon>Rhabditida</taxon>
        <taxon>Spirurina</taxon>
        <taxon>Spiruromorpha</taxon>
        <taxon>Filarioidea</taxon>
        <taxon>Onchocercidae</taxon>
        <taxon>Brugia</taxon>
    </lineage>
</organism>
<keyword evidence="3" id="KW-1185">Reference proteome</keyword>
<reference evidence="4" key="1">
    <citation type="submission" date="2017-02" db="UniProtKB">
        <authorList>
            <consortium name="WormBaseParasite"/>
        </authorList>
    </citation>
    <scope>IDENTIFICATION</scope>
</reference>
<evidence type="ECO:0000313" key="3">
    <source>
        <dbReference type="Proteomes" id="UP000280834"/>
    </source>
</evidence>